<protein>
    <recommendedName>
        <fullName evidence="2">Methyltransferase domain-containing protein</fullName>
    </recommendedName>
</protein>
<gene>
    <name evidence="1" type="ORF">LCGC14_1929150</name>
</gene>
<dbReference type="Gene3D" id="3.40.50.150">
    <property type="entry name" value="Vaccinia Virus protein VP39"/>
    <property type="match status" value="1"/>
</dbReference>
<proteinExistence type="predicted"/>
<dbReference type="AlphaFoldDB" id="A0A0F9FNI8"/>
<organism evidence="1">
    <name type="scientific">marine sediment metagenome</name>
    <dbReference type="NCBI Taxonomy" id="412755"/>
    <lineage>
        <taxon>unclassified sequences</taxon>
        <taxon>metagenomes</taxon>
        <taxon>ecological metagenomes</taxon>
    </lineage>
</organism>
<evidence type="ECO:0008006" key="2">
    <source>
        <dbReference type="Google" id="ProtNLM"/>
    </source>
</evidence>
<dbReference type="SUPFAM" id="SSF53335">
    <property type="entry name" value="S-adenosyl-L-methionine-dependent methyltransferases"/>
    <property type="match status" value="1"/>
</dbReference>
<evidence type="ECO:0000313" key="1">
    <source>
        <dbReference type="EMBL" id="KKL87994.1"/>
    </source>
</evidence>
<accession>A0A0F9FNI8</accession>
<name>A0A0F9FNI8_9ZZZZ</name>
<dbReference type="EMBL" id="LAZR01020688">
    <property type="protein sequence ID" value="KKL87994.1"/>
    <property type="molecule type" value="Genomic_DNA"/>
</dbReference>
<comment type="caution">
    <text evidence="1">The sequence shown here is derived from an EMBL/GenBank/DDBJ whole genome shotgun (WGS) entry which is preliminary data.</text>
</comment>
<dbReference type="InterPro" id="IPR029063">
    <property type="entry name" value="SAM-dependent_MTases_sf"/>
</dbReference>
<reference evidence="1" key="1">
    <citation type="journal article" date="2015" name="Nature">
        <title>Complex archaea that bridge the gap between prokaryotes and eukaryotes.</title>
        <authorList>
            <person name="Spang A."/>
            <person name="Saw J.H."/>
            <person name="Jorgensen S.L."/>
            <person name="Zaremba-Niedzwiedzka K."/>
            <person name="Martijn J."/>
            <person name="Lind A.E."/>
            <person name="van Eijk R."/>
            <person name="Schleper C."/>
            <person name="Guy L."/>
            <person name="Ettema T.J."/>
        </authorList>
    </citation>
    <scope>NUCLEOTIDE SEQUENCE</scope>
</reference>
<sequence length="210" mass="24319">MPVYTFIPEDKSGSWAINHFYTDEKEAHQRWLAAALSGNYEYRDLEEGLYTKLSNNGVSWGNTTQMTDTPMERRTNLKFMRKAHGDILIGGLGIGLIIAPLLCKGIGKGVDSIRVVESSPDVIKLVKPHLDKLDKHGKLEVIEGDVMEYWTDDRFNVVYFDIWTNITADNLPEMSKLHRRWAHRMDKSDPDRWLSSWRHKDCQRHARIGY</sequence>